<gene>
    <name evidence="1" type="ORF">C823_00617</name>
</gene>
<dbReference type="AlphaFoldDB" id="N2BET6"/>
<protein>
    <submittedName>
        <fullName evidence="1">Uncharacterized protein</fullName>
    </submittedName>
</protein>
<organism evidence="1 2">
    <name type="scientific">Eubacterium plexicaudatum ASF492</name>
    <dbReference type="NCBI Taxonomy" id="1235802"/>
    <lineage>
        <taxon>Bacteria</taxon>
        <taxon>Bacillati</taxon>
        <taxon>Bacillota</taxon>
        <taxon>Clostridia</taxon>
        <taxon>Eubacteriales</taxon>
        <taxon>Eubacteriaceae</taxon>
        <taxon>Eubacterium</taxon>
    </lineage>
</organism>
<reference evidence="1 2" key="1">
    <citation type="journal article" date="2014" name="Genome Announc.">
        <title>Draft genome sequences of the altered schaedler flora, a defined bacterial community from gnotobiotic mice.</title>
        <authorList>
            <person name="Wannemuehler M.J."/>
            <person name="Overstreet A.M."/>
            <person name="Ward D.V."/>
            <person name="Phillips G.J."/>
        </authorList>
    </citation>
    <scope>NUCLEOTIDE SEQUENCE [LARGE SCALE GENOMIC DNA]</scope>
    <source>
        <strain evidence="1 2">ASF492</strain>
    </source>
</reference>
<dbReference type="EMBL" id="AQFT01000020">
    <property type="protein sequence ID" value="EMZ36895.1"/>
    <property type="molecule type" value="Genomic_DNA"/>
</dbReference>
<dbReference type="STRING" id="1235802.C823_00617"/>
<dbReference type="Proteomes" id="UP000012589">
    <property type="component" value="Unassembled WGS sequence"/>
</dbReference>
<evidence type="ECO:0000313" key="1">
    <source>
        <dbReference type="EMBL" id="EMZ36895.1"/>
    </source>
</evidence>
<accession>N2BET6</accession>
<proteinExistence type="predicted"/>
<dbReference type="HOGENOM" id="CLU_3381928_0_0_9"/>
<comment type="caution">
    <text evidence="1">The sequence shown here is derived from an EMBL/GenBank/DDBJ whole genome shotgun (WGS) entry which is preliminary data.</text>
</comment>
<name>N2BET6_9FIRM</name>
<keyword evidence="2" id="KW-1185">Reference proteome</keyword>
<evidence type="ECO:0000313" key="2">
    <source>
        <dbReference type="Proteomes" id="UP000012589"/>
    </source>
</evidence>
<sequence>MVDVYVAAAFCNVRIARPLVMFRFVMLVTTFRS</sequence>